<dbReference type="STRING" id="662367.SAMN05216167_13443"/>
<dbReference type="Proteomes" id="UP000198598">
    <property type="component" value="Unassembled WGS sequence"/>
</dbReference>
<sequence length="132" mass="15249">MEHENRLTNEANVIQYIRSIMIQLRILASQYQQVFFEQCQEYYKDINAPSKAGQYTNLDEQRTALESKYDSVLSEIEIQLEIYKKFCIANQLDNSEPWNILLNDLIKYRAGIVSLSQRPLANNTTPSPSGIG</sequence>
<evidence type="ECO:0000313" key="2">
    <source>
        <dbReference type="Proteomes" id="UP000198598"/>
    </source>
</evidence>
<proteinExistence type="predicted"/>
<evidence type="ECO:0000313" key="1">
    <source>
        <dbReference type="EMBL" id="SFF19719.1"/>
    </source>
</evidence>
<protein>
    <submittedName>
        <fullName evidence="1">Uncharacterized protein</fullName>
    </submittedName>
</protein>
<name>A0A1I2GRP1_9BACT</name>
<keyword evidence="2" id="KW-1185">Reference proteome</keyword>
<dbReference type="EMBL" id="FOLQ01000034">
    <property type="protein sequence ID" value="SFF19719.1"/>
    <property type="molecule type" value="Genomic_DNA"/>
</dbReference>
<gene>
    <name evidence="1" type="ORF">SAMN05216167_13443</name>
</gene>
<dbReference type="AlphaFoldDB" id="A0A1I2GRP1"/>
<organism evidence="1 2">
    <name type="scientific">Spirosoma endophyticum</name>
    <dbReference type="NCBI Taxonomy" id="662367"/>
    <lineage>
        <taxon>Bacteria</taxon>
        <taxon>Pseudomonadati</taxon>
        <taxon>Bacteroidota</taxon>
        <taxon>Cytophagia</taxon>
        <taxon>Cytophagales</taxon>
        <taxon>Cytophagaceae</taxon>
        <taxon>Spirosoma</taxon>
    </lineage>
</organism>
<reference evidence="1 2" key="1">
    <citation type="submission" date="2016-10" db="EMBL/GenBank/DDBJ databases">
        <authorList>
            <person name="de Groot N.N."/>
        </authorList>
    </citation>
    <scope>NUCLEOTIDE SEQUENCE [LARGE SCALE GENOMIC DNA]</scope>
    <source>
        <strain evidence="1 2">DSM 26130</strain>
    </source>
</reference>
<dbReference type="RefSeq" id="WP_093834509.1">
    <property type="nucleotide sequence ID" value="NZ_FOLQ01000034.1"/>
</dbReference>
<accession>A0A1I2GRP1</accession>